<evidence type="ECO:0000256" key="1">
    <source>
        <dbReference type="ARBA" id="ARBA00022485"/>
    </source>
</evidence>
<dbReference type="GO" id="GO:0005737">
    <property type="term" value="C:cytoplasm"/>
    <property type="evidence" value="ECO:0007669"/>
    <property type="project" value="UniProtKB-SubCell"/>
</dbReference>
<keyword evidence="9" id="KW-0963">Cytoplasm</keyword>
<evidence type="ECO:0000256" key="4">
    <source>
        <dbReference type="ARBA" id="ARBA00022723"/>
    </source>
</evidence>
<comment type="subcellular location">
    <subcellularLocation>
        <location evidence="9">Cytoplasm</location>
    </subcellularLocation>
</comment>
<accession>A0A7G9YTU5</accession>
<comment type="catalytic activity">
    <reaction evidence="8 9">
        <text>N(1)-methylguanosine(37) in tRNA(Phe) + pyruvate + S-adenosyl-L-methionine = 4-demethylwyosine(37) in tRNA(Phe) + 5'-deoxyadenosine + L-methionine + CO2 + H2O</text>
        <dbReference type="Rhea" id="RHEA:36347"/>
        <dbReference type="Rhea" id="RHEA-COMP:10164"/>
        <dbReference type="Rhea" id="RHEA-COMP:10165"/>
        <dbReference type="ChEBI" id="CHEBI:15361"/>
        <dbReference type="ChEBI" id="CHEBI:15377"/>
        <dbReference type="ChEBI" id="CHEBI:16526"/>
        <dbReference type="ChEBI" id="CHEBI:17319"/>
        <dbReference type="ChEBI" id="CHEBI:57844"/>
        <dbReference type="ChEBI" id="CHEBI:59789"/>
        <dbReference type="ChEBI" id="CHEBI:64315"/>
        <dbReference type="ChEBI" id="CHEBI:73542"/>
        <dbReference type="EC" id="4.1.3.44"/>
    </reaction>
</comment>
<dbReference type="CDD" id="cd01335">
    <property type="entry name" value="Radical_SAM"/>
    <property type="match status" value="1"/>
</dbReference>
<feature type="binding site" evidence="9">
    <location>
        <position position="66"/>
    </location>
    <ligand>
        <name>[4Fe-4S] cluster</name>
        <dbReference type="ChEBI" id="CHEBI:49883"/>
        <label>1</label>
    </ligand>
</feature>
<dbReference type="InterPro" id="IPR013917">
    <property type="entry name" value="tRNA_wybutosine-synth"/>
</dbReference>
<organism evidence="11">
    <name type="scientific">Candidatus Methanophagaceae archaeon ANME-1 ERB6</name>
    <dbReference type="NCBI Taxonomy" id="2759912"/>
    <lineage>
        <taxon>Archaea</taxon>
        <taxon>Methanobacteriati</taxon>
        <taxon>Methanobacteriota</taxon>
        <taxon>Stenosarchaea group</taxon>
        <taxon>Methanomicrobia</taxon>
        <taxon>Candidatus Methanophagales</taxon>
        <taxon>Candidatus Methanophagaceae</taxon>
    </lineage>
</organism>
<feature type="binding site" evidence="9">
    <location>
        <position position="75"/>
    </location>
    <ligand>
        <name>[4Fe-4S] cluster</name>
        <dbReference type="ChEBI" id="CHEBI:49883"/>
        <label>2</label>
        <note>4Fe-4S-S-AdoMet</note>
    </ligand>
</feature>
<dbReference type="GO" id="GO:0008033">
    <property type="term" value="P:tRNA processing"/>
    <property type="evidence" value="ECO:0007669"/>
    <property type="project" value="UniProtKB-UniRule"/>
</dbReference>
<dbReference type="SFLD" id="SFLDF00284">
    <property type="entry name" value="tRNA_wybutosine-synthesizing"/>
    <property type="match status" value="1"/>
</dbReference>
<feature type="binding site" evidence="9">
    <location>
        <position position="82"/>
    </location>
    <ligand>
        <name>[4Fe-4S] cluster</name>
        <dbReference type="ChEBI" id="CHEBI:49883"/>
        <label>2</label>
        <note>4Fe-4S-S-AdoMet</note>
    </ligand>
</feature>
<proteinExistence type="inferred from homology"/>
<dbReference type="NCBIfam" id="TIGR03972">
    <property type="entry name" value="rSAM_TYW1"/>
    <property type="match status" value="1"/>
</dbReference>
<dbReference type="InterPro" id="IPR007197">
    <property type="entry name" value="rSAM"/>
</dbReference>
<dbReference type="Pfam" id="PF04055">
    <property type="entry name" value="Radical_SAM"/>
    <property type="match status" value="1"/>
</dbReference>
<keyword evidence="3 9" id="KW-0819">tRNA processing</keyword>
<evidence type="ECO:0000256" key="9">
    <source>
        <dbReference type="HAMAP-Rule" id="MF_01921"/>
    </source>
</evidence>
<evidence type="ECO:0000256" key="3">
    <source>
        <dbReference type="ARBA" id="ARBA00022694"/>
    </source>
</evidence>
<comment type="cofactor">
    <cofactor evidence="9">
        <name>[4Fe-4S] cluster</name>
        <dbReference type="ChEBI" id="CHEBI:49883"/>
    </cofactor>
    <text evidence="9">Binds 2 [4Fe-4S] clusters. Binds 1 [4Fe-4S] cluster coordinated with 3 cysteines and an exchangeable S-adenosyl-L-methionine.</text>
</comment>
<dbReference type="AlphaFoldDB" id="A0A7G9YTU5"/>
<dbReference type="PANTHER" id="PTHR13930:SF0">
    <property type="entry name" value="S-ADENOSYL-L-METHIONINE-DEPENDENT TRNA 4-DEMETHYLWYOSINE SYNTHASE TYW1-RELATED"/>
    <property type="match status" value="1"/>
</dbReference>
<keyword evidence="5 9" id="KW-0408">Iron</keyword>
<evidence type="ECO:0000256" key="7">
    <source>
        <dbReference type="ARBA" id="ARBA00023239"/>
    </source>
</evidence>
<dbReference type="Gene3D" id="3.20.20.70">
    <property type="entry name" value="Aldolase class I"/>
    <property type="match status" value="1"/>
</dbReference>
<keyword evidence="2 9" id="KW-0949">S-adenosyl-L-methionine</keyword>
<dbReference type="InterPro" id="IPR034556">
    <property type="entry name" value="tRNA_wybutosine-synthase"/>
</dbReference>
<dbReference type="InterPro" id="IPR013785">
    <property type="entry name" value="Aldolase_TIM"/>
</dbReference>
<dbReference type="PROSITE" id="PS51918">
    <property type="entry name" value="RADICAL_SAM"/>
    <property type="match status" value="1"/>
</dbReference>
<name>A0A7G9YTU5_9EURY</name>
<dbReference type="HAMAP" id="MF_01921">
    <property type="entry name" value="TYW1_archaea"/>
    <property type="match status" value="1"/>
</dbReference>
<dbReference type="SFLD" id="SFLDG01071">
    <property type="entry name" value="tRNA_wybutosine-synthesizing"/>
    <property type="match status" value="1"/>
</dbReference>
<dbReference type="InterPro" id="IPR023993">
    <property type="entry name" value="TYW1_archaea"/>
</dbReference>
<comment type="function">
    <text evidence="9">Component of the wyosine derivatives biosynthesis pathway that catalyzes the condensation of N-methylguanine with 2 carbon atoms from pyruvate to form the tricyclic 4-demethylwyosine (imG-14) on guanosine-37 of tRNA(Phe).</text>
</comment>
<sequence length="348" mass="39549">MEPEAMLNYNEAEETKTRKTLEKQGYHFVGTHKHSAVKTCLWLWKSIRGEGNCYKGKFYGISAHRCVQMTPSIFCNQRCVHCWRPLEAFNININTGAEAEGVVWDSPEEIAEGCLKEQNRLISGFKGSPKTDRDVFAEAESPKHVAISLIGEPTLYPYLKELIQEFHSYGMTTFVVTNGTNPDVVREIEPTQLYLSLNAPDETIYKGVAHADYWSRINESLDELRMKKGKTRTVIRITCMQGRNMVNPAGYAELLKIANPDFIEVKAYMHLGYSRKRLSREAMPAHRQVKEFASEITERLAAAASDAKAKAKANANYNYRIVDESEISRVVLISNVSLEKHSLFSKQR</sequence>
<protein>
    <recommendedName>
        <fullName evidence="9">S-adenosyl-L-methionine-dependent tRNA 4-demethylwyosine synthase</fullName>
        <ecNumber evidence="9">4.1.3.44</ecNumber>
    </recommendedName>
    <alternativeName>
        <fullName evidence="9">tRNA wyosine derivatives biosynthesis protein Taw1</fullName>
    </alternativeName>
</protein>
<evidence type="ECO:0000259" key="10">
    <source>
        <dbReference type="PROSITE" id="PS51918"/>
    </source>
</evidence>
<dbReference type="Pfam" id="PF08608">
    <property type="entry name" value="Wyosine_form"/>
    <property type="match status" value="1"/>
</dbReference>
<evidence type="ECO:0000256" key="5">
    <source>
        <dbReference type="ARBA" id="ARBA00023004"/>
    </source>
</evidence>
<keyword evidence="1 9" id="KW-0004">4Fe-4S</keyword>
<keyword evidence="6 9" id="KW-0411">Iron-sulfur</keyword>
<dbReference type="EMBL" id="MT631469">
    <property type="protein sequence ID" value="QNO51429.1"/>
    <property type="molecule type" value="Genomic_DNA"/>
</dbReference>
<gene>
    <name evidence="9 11" type="primary">taw1</name>
    <name evidence="11" type="ORF">PFCPEAIJ_00031</name>
</gene>
<feature type="domain" description="Radical SAM core" evidence="10">
    <location>
        <begin position="59"/>
        <end position="299"/>
    </location>
</feature>
<dbReference type="SUPFAM" id="SSF102114">
    <property type="entry name" value="Radical SAM enzymes"/>
    <property type="match status" value="1"/>
</dbReference>
<feature type="binding site" evidence="9">
    <location>
        <position position="79"/>
    </location>
    <ligand>
        <name>[4Fe-4S] cluster</name>
        <dbReference type="ChEBI" id="CHEBI:49883"/>
        <label>2</label>
        <note>4Fe-4S-S-AdoMet</note>
    </ligand>
</feature>
<dbReference type="SFLD" id="SFLDS00029">
    <property type="entry name" value="Radical_SAM"/>
    <property type="match status" value="1"/>
</dbReference>
<dbReference type="EC" id="4.1.3.44" evidence="9"/>
<evidence type="ECO:0000256" key="8">
    <source>
        <dbReference type="ARBA" id="ARBA00049466"/>
    </source>
</evidence>
<dbReference type="InterPro" id="IPR058240">
    <property type="entry name" value="rSAM_sf"/>
</dbReference>
<evidence type="ECO:0000256" key="6">
    <source>
        <dbReference type="ARBA" id="ARBA00023014"/>
    </source>
</evidence>
<dbReference type="PANTHER" id="PTHR13930">
    <property type="entry name" value="S-ADENOSYL-L-METHIONINE-DEPENDENT TRNA 4-DEMETHYLWYOSINE SYNTHASE"/>
    <property type="match status" value="1"/>
</dbReference>
<evidence type="ECO:0000313" key="11">
    <source>
        <dbReference type="EMBL" id="QNO51429.1"/>
    </source>
</evidence>
<comment type="subunit">
    <text evidence="9">Monomer.</text>
</comment>
<feature type="binding site" evidence="9">
    <location>
        <position position="53"/>
    </location>
    <ligand>
        <name>[4Fe-4S] cluster</name>
        <dbReference type="ChEBI" id="CHEBI:49883"/>
        <label>1</label>
    </ligand>
</feature>
<dbReference type="GO" id="GO:0102521">
    <property type="term" value="F:tRNA-4-demethylwyosine synthase activity"/>
    <property type="evidence" value="ECO:0007669"/>
    <property type="project" value="UniProtKB-EC"/>
</dbReference>
<reference evidence="11" key="1">
    <citation type="submission" date="2020-06" db="EMBL/GenBank/DDBJ databases">
        <title>Unique genomic features of the anaerobic methanotrophic archaea.</title>
        <authorList>
            <person name="Chadwick G.L."/>
            <person name="Skennerton C.T."/>
            <person name="Laso-Perez R."/>
            <person name="Leu A.O."/>
            <person name="Speth D.R."/>
            <person name="Yu H."/>
            <person name="Morgan-Lang C."/>
            <person name="Hatzenpichler R."/>
            <person name="Goudeau D."/>
            <person name="Malmstrom R."/>
            <person name="Brazelton W.J."/>
            <person name="Woyke T."/>
            <person name="Hallam S.J."/>
            <person name="Tyson G.W."/>
            <person name="Wegener G."/>
            <person name="Boetius A."/>
            <person name="Orphan V."/>
        </authorList>
    </citation>
    <scope>NUCLEOTIDE SEQUENCE</scope>
</reference>
<dbReference type="GO" id="GO:0046872">
    <property type="term" value="F:metal ion binding"/>
    <property type="evidence" value="ECO:0007669"/>
    <property type="project" value="UniProtKB-KW"/>
</dbReference>
<evidence type="ECO:0000256" key="2">
    <source>
        <dbReference type="ARBA" id="ARBA00022691"/>
    </source>
</evidence>
<keyword evidence="7 9" id="KW-0456">Lyase</keyword>
<keyword evidence="4 9" id="KW-0479">Metal-binding</keyword>
<feature type="binding site" evidence="9">
    <location>
        <position position="40"/>
    </location>
    <ligand>
        <name>[4Fe-4S] cluster</name>
        <dbReference type="ChEBI" id="CHEBI:49883"/>
        <label>1</label>
    </ligand>
</feature>
<comment type="similarity">
    <text evidence="9">Belongs to the TYW1 family.</text>
</comment>
<dbReference type="GO" id="GO:0051539">
    <property type="term" value="F:4 iron, 4 sulfur cluster binding"/>
    <property type="evidence" value="ECO:0007669"/>
    <property type="project" value="UniProtKB-UniRule"/>
</dbReference>